<evidence type="ECO:0000259" key="2">
    <source>
        <dbReference type="PROSITE" id="PS50076"/>
    </source>
</evidence>
<reference evidence="3" key="1">
    <citation type="submission" date="2011-11" db="EMBL/GenBank/DDBJ databases">
        <title>DNA Sequence Analysis of Plasmids from Multidrug Resistant Salmonella enterica Serotype Heidelberg Isolates.</title>
        <authorList>
            <person name="Han J."/>
            <person name="Lynne A.M."/>
            <person name="David D.E."/>
            <person name="Tang H."/>
            <person name="Foley S.L."/>
        </authorList>
    </citation>
    <scope>NUCLEOTIDE SEQUENCE</scope>
    <source>
        <strain evidence="3">146</strain>
        <plasmid evidence="3">pSH146_65</plasmid>
    </source>
</reference>
<keyword evidence="3" id="KW-0614">Plasmid</keyword>
<accession>H9TI82</accession>
<gene>
    <name evidence="3" type="ORF">pSH146_65_1</name>
</gene>
<dbReference type="EMBL" id="JN983044">
    <property type="protein sequence ID" value="AFG20900.1"/>
    <property type="molecule type" value="Genomic_DNA"/>
</dbReference>
<dbReference type="CDD" id="cd06257">
    <property type="entry name" value="DnaJ"/>
    <property type="match status" value="1"/>
</dbReference>
<keyword evidence="1" id="KW-0143">Chaperone</keyword>
<dbReference type="AlphaFoldDB" id="H9TI82"/>
<dbReference type="InterPro" id="IPR036869">
    <property type="entry name" value="J_dom_sf"/>
</dbReference>
<evidence type="ECO:0000256" key="1">
    <source>
        <dbReference type="ARBA" id="ARBA00023186"/>
    </source>
</evidence>
<name>H9TI82_SALET</name>
<protein>
    <submittedName>
        <fullName evidence="3">DnaJ-class molecular chaperone</fullName>
    </submittedName>
</protein>
<geneLocation type="plasmid" evidence="3">
    <name>pSH146_65</name>
</geneLocation>
<dbReference type="PRINTS" id="PR00625">
    <property type="entry name" value="JDOMAIN"/>
</dbReference>
<feature type="domain" description="J" evidence="2">
    <location>
        <begin position="5"/>
        <end position="42"/>
    </location>
</feature>
<dbReference type="PROSITE" id="PS50076">
    <property type="entry name" value="DNAJ_2"/>
    <property type="match status" value="1"/>
</dbReference>
<dbReference type="Gene3D" id="1.10.287.110">
    <property type="entry name" value="DnaJ domain"/>
    <property type="match status" value="1"/>
</dbReference>
<dbReference type="InterPro" id="IPR001623">
    <property type="entry name" value="DnaJ_domain"/>
</dbReference>
<organism evidence="3">
    <name type="scientific">Salmonella enterica subsp. enterica serovar Heidelberg</name>
    <dbReference type="NCBI Taxonomy" id="611"/>
    <lineage>
        <taxon>Bacteria</taxon>
        <taxon>Pseudomonadati</taxon>
        <taxon>Pseudomonadota</taxon>
        <taxon>Gammaproteobacteria</taxon>
        <taxon>Enterobacterales</taxon>
        <taxon>Enterobacteriaceae</taxon>
        <taxon>Salmonella</taxon>
    </lineage>
</organism>
<dbReference type="SUPFAM" id="SSF46565">
    <property type="entry name" value="Chaperone J-domain"/>
    <property type="match status" value="1"/>
</dbReference>
<evidence type="ECO:0000313" key="3">
    <source>
        <dbReference type="EMBL" id="AFG20900.1"/>
    </source>
</evidence>
<dbReference type="Pfam" id="PF00226">
    <property type="entry name" value="DnaJ"/>
    <property type="match status" value="1"/>
</dbReference>
<proteinExistence type="predicted"/>
<dbReference type="RefSeq" id="WP_015059530.1">
    <property type="nucleotide sequence ID" value="NC_019115.1"/>
</dbReference>
<sequence>MNIQEALNVFGLSGELTEKDIKAAYRKAALKYHPDRNPLGLN</sequence>